<dbReference type="EMBL" id="CM001745">
    <property type="protein sequence ID" value="KJB33078.1"/>
    <property type="molecule type" value="Genomic_DNA"/>
</dbReference>
<evidence type="ECO:0000313" key="2">
    <source>
        <dbReference type="Proteomes" id="UP000032304"/>
    </source>
</evidence>
<dbReference type="EMBL" id="CM001745">
    <property type="protein sequence ID" value="KJB33079.1"/>
    <property type="molecule type" value="Genomic_DNA"/>
</dbReference>
<dbReference type="Gramene" id="KJB33078">
    <property type="protein sequence ID" value="KJB33078"/>
    <property type="gene ID" value="B456_006G246900"/>
</dbReference>
<proteinExistence type="predicted"/>
<dbReference type="OMA" id="VEVTNIC"/>
<name>A0A0D2SPE3_GOSRA</name>
<dbReference type="Gramene" id="KJB33080">
    <property type="protein sequence ID" value="KJB33080"/>
    <property type="gene ID" value="B456_006G246900"/>
</dbReference>
<dbReference type="AlphaFoldDB" id="A0A0D2SPE3"/>
<protein>
    <submittedName>
        <fullName evidence="1">Uncharacterized protein</fullName>
    </submittedName>
</protein>
<dbReference type="Gramene" id="KJB33079">
    <property type="protein sequence ID" value="KJB33079"/>
    <property type="gene ID" value="B456_006G246900"/>
</dbReference>
<evidence type="ECO:0000313" key="1">
    <source>
        <dbReference type="EMBL" id="KJB33080.1"/>
    </source>
</evidence>
<keyword evidence="2" id="KW-1185">Reference proteome</keyword>
<gene>
    <name evidence="1" type="ORF">B456_006G246900</name>
</gene>
<accession>A0A0D2SPE3</accession>
<dbReference type="EMBL" id="CM001745">
    <property type="protein sequence ID" value="KJB33080.1"/>
    <property type="molecule type" value="Genomic_DNA"/>
</dbReference>
<reference evidence="1 2" key="1">
    <citation type="journal article" date="2012" name="Nature">
        <title>Repeated polyploidization of Gossypium genomes and the evolution of spinnable cotton fibres.</title>
        <authorList>
            <person name="Paterson A.H."/>
            <person name="Wendel J.F."/>
            <person name="Gundlach H."/>
            <person name="Guo H."/>
            <person name="Jenkins J."/>
            <person name="Jin D."/>
            <person name="Llewellyn D."/>
            <person name="Showmaker K.C."/>
            <person name="Shu S."/>
            <person name="Udall J."/>
            <person name="Yoo M.J."/>
            <person name="Byers R."/>
            <person name="Chen W."/>
            <person name="Doron-Faigenboim A."/>
            <person name="Duke M.V."/>
            <person name="Gong L."/>
            <person name="Grimwood J."/>
            <person name="Grover C."/>
            <person name="Grupp K."/>
            <person name="Hu G."/>
            <person name="Lee T.H."/>
            <person name="Li J."/>
            <person name="Lin L."/>
            <person name="Liu T."/>
            <person name="Marler B.S."/>
            <person name="Page J.T."/>
            <person name="Roberts A.W."/>
            <person name="Romanel E."/>
            <person name="Sanders W.S."/>
            <person name="Szadkowski E."/>
            <person name="Tan X."/>
            <person name="Tang H."/>
            <person name="Xu C."/>
            <person name="Wang J."/>
            <person name="Wang Z."/>
            <person name="Zhang D."/>
            <person name="Zhang L."/>
            <person name="Ashrafi H."/>
            <person name="Bedon F."/>
            <person name="Bowers J.E."/>
            <person name="Brubaker C.L."/>
            <person name="Chee P.W."/>
            <person name="Das S."/>
            <person name="Gingle A.R."/>
            <person name="Haigler C.H."/>
            <person name="Harker D."/>
            <person name="Hoffmann L.V."/>
            <person name="Hovav R."/>
            <person name="Jones D.C."/>
            <person name="Lemke C."/>
            <person name="Mansoor S."/>
            <person name="ur Rahman M."/>
            <person name="Rainville L.N."/>
            <person name="Rambani A."/>
            <person name="Reddy U.K."/>
            <person name="Rong J.K."/>
            <person name="Saranga Y."/>
            <person name="Scheffler B.E."/>
            <person name="Scheffler J.A."/>
            <person name="Stelly D.M."/>
            <person name="Triplett B.A."/>
            <person name="Van Deynze A."/>
            <person name="Vaslin M.F."/>
            <person name="Waghmare V.N."/>
            <person name="Walford S.A."/>
            <person name="Wright R.J."/>
            <person name="Zaki E.A."/>
            <person name="Zhang T."/>
            <person name="Dennis E.S."/>
            <person name="Mayer K.F."/>
            <person name="Peterson D.G."/>
            <person name="Rokhsar D.S."/>
            <person name="Wang X."/>
            <person name="Schmutz J."/>
        </authorList>
    </citation>
    <scope>NUCLEOTIDE SEQUENCE [LARGE SCALE GENOMIC DNA]</scope>
</reference>
<organism evidence="1 2">
    <name type="scientific">Gossypium raimondii</name>
    <name type="common">Peruvian cotton</name>
    <name type="synonym">Gossypium klotzschianum subsp. raimondii</name>
    <dbReference type="NCBI Taxonomy" id="29730"/>
    <lineage>
        <taxon>Eukaryota</taxon>
        <taxon>Viridiplantae</taxon>
        <taxon>Streptophyta</taxon>
        <taxon>Embryophyta</taxon>
        <taxon>Tracheophyta</taxon>
        <taxon>Spermatophyta</taxon>
        <taxon>Magnoliopsida</taxon>
        <taxon>eudicotyledons</taxon>
        <taxon>Gunneridae</taxon>
        <taxon>Pentapetalae</taxon>
        <taxon>rosids</taxon>
        <taxon>malvids</taxon>
        <taxon>Malvales</taxon>
        <taxon>Malvaceae</taxon>
        <taxon>Malvoideae</taxon>
        <taxon>Gossypium</taxon>
    </lineage>
</organism>
<sequence length="66" mass="7478">MDDPIDMSSSMEVEVTNICMNKESDCVIIYSNGVSQDSNNEAFFSYHNAMQSCEWSCGASRNQRRN</sequence>
<dbReference type="Proteomes" id="UP000032304">
    <property type="component" value="Chromosome 6"/>
</dbReference>